<sequence>MRLVLDSFWRAAAYCLNPRVIVLSLLPLVVMLVLIGGLTYFFWTPALAAVAQWLDGSAVIGTLSGWLDKLGATALREALAPLLLVVLATPLIVIGALLLVALLLTPAMLKLVTARRFPALERRGGASFVGSVAWSLGNTLVAMLALGVSLPLWLVPPLILLLPPLIWGWLTYRVMSYDALSEHASPAERRALMKAHRTPLLMIGIVCGYLGAAPGVVWASFALFAVAFALLIPIAIWIYTLVFAFSSLWFTHYCLAALQAQRENEGKKPPLAPAPTAPSAIELEAQAPPALPHHER</sequence>
<dbReference type="EMBL" id="CP027666">
    <property type="protein sequence ID" value="AVO35435.1"/>
    <property type="molecule type" value="Genomic_DNA"/>
</dbReference>
<feature type="transmembrane region" description="Helical" evidence="5">
    <location>
        <begin position="125"/>
        <end position="146"/>
    </location>
</feature>
<gene>
    <name evidence="6" type="ORF">C6570_15305</name>
</gene>
<proteinExistence type="predicted"/>
<dbReference type="OrthoDB" id="8565703at2"/>
<dbReference type="Proteomes" id="UP000239709">
    <property type="component" value="Chromosome"/>
</dbReference>
<organism evidence="6 7">
    <name type="scientific">Ottowia oryzae</name>
    <dbReference type="NCBI Taxonomy" id="2109914"/>
    <lineage>
        <taxon>Bacteria</taxon>
        <taxon>Pseudomonadati</taxon>
        <taxon>Pseudomonadota</taxon>
        <taxon>Betaproteobacteria</taxon>
        <taxon>Burkholderiales</taxon>
        <taxon>Comamonadaceae</taxon>
        <taxon>Ottowia</taxon>
    </lineage>
</organism>
<dbReference type="InterPro" id="IPR059112">
    <property type="entry name" value="CysZ/EI24"/>
</dbReference>
<evidence type="ECO:0000256" key="5">
    <source>
        <dbReference type="SAM" id="Phobius"/>
    </source>
</evidence>
<evidence type="ECO:0000256" key="4">
    <source>
        <dbReference type="ARBA" id="ARBA00023136"/>
    </source>
</evidence>
<feature type="transmembrane region" description="Helical" evidence="5">
    <location>
        <begin position="236"/>
        <end position="258"/>
    </location>
</feature>
<evidence type="ECO:0000256" key="1">
    <source>
        <dbReference type="ARBA" id="ARBA00004141"/>
    </source>
</evidence>
<reference evidence="6 7" key="1">
    <citation type="submission" date="2018-03" db="EMBL/GenBank/DDBJ databases">
        <title>Genome sequencing of Ottowia sp.</title>
        <authorList>
            <person name="Kim S.-J."/>
            <person name="Heo J."/>
            <person name="Kwon S.-W."/>
        </authorList>
    </citation>
    <scope>NUCLEOTIDE SEQUENCE [LARGE SCALE GENOMIC DNA]</scope>
    <source>
        <strain evidence="6 7">KADR8-3</strain>
    </source>
</reference>
<feature type="transmembrane region" description="Helical" evidence="5">
    <location>
        <begin position="20"/>
        <end position="43"/>
    </location>
</feature>
<evidence type="ECO:0000256" key="2">
    <source>
        <dbReference type="ARBA" id="ARBA00022692"/>
    </source>
</evidence>
<dbReference type="Pfam" id="PF07264">
    <property type="entry name" value="EI24"/>
    <property type="match status" value="1"/>
</dbReference>
<accession>A0A2S0MHR4</accession>
<evidence type="ECO:0000256" key="3">
    <source>
        <dbReference type="ARBA" id="ARBA00022989"/>
    </source>
</evidence>
<keyword evidence="2 5" id="KW-0812">Transmembrane</keyword>
<dbReference type="KEGG" id="otk:C6570_15305"/>
<keyword evidence="4 5" id="KW-0472">Membrane</keyword>
<protein>
    <recommendedName>
        <fullName evidence="8">EI24 domain-containing protein</fullName>
    </recommendedName>
</protein>
<comment type="subcellular location">
    <subcellularLocation>
        <location evidence="1">Membrane</location>
        <topology evidence="1">Multi-pass membrane protein</topology>
    </subcellularLocation>
</comment>
<dbReference type="AlphaFoldDB" id="A0A2S0MHR4"/>
<feature type="transmembrane region" description="Helical" evidence="5">
    <location>
        <begin position="152"/>
        <end position="172"/>
    </location>
</feature>
<evidence type="ECO:0000313" key="6">
    <source>
        <dbReference type="EMBL" id="AVO35435.1"/>
    </source>
</evidence>
<dbReference type="RefSeq" id="WP_106703983.1">
    <property type="nucleotide sequence ID" value="NZ_CP027666.1"/>
</dbReference>
<feature type="transmembrane region" description="Helical" evidence="5">
    <location>
        <begin position="78"/>
        <end position="104"/>
    </location>
</feature>
<feature type="transmembrane region" description="Helical" evidence="5">
    <location>
        <begin position="200"/>
        <end position="230"/>
    </location>
</feature>
<evidence type="ECO:0008006" key="8">
    <source>
        <dbReference type="Google" id="ProtNLM"/>
    </source>
</evidence>
<keyword evidence="7" id="KW-1185">Reference proteome</keyword>
<name>A0A2S0MHR4_9BURK</name>
<evidence type="ECO:0000313" key="7">
    <source>
        <dbReference type="Proteomes" id="UP000239709"/>
    </source>
</evidence>
<keyword evidence="3 5" id="KW-1133">Transmembrane helix</keyword>